<organism evidence="4 5">
    <name type="scientific">Vitis vinifera</name>
    <name type="common">Grape</name>
    <dbReference type="NCBI Taxonomy" id="29760"/>
    <lineage>
        <taxon>Eukaryota</taxon>
        <taxon>Viridiplantae</taxon>
        <taxon>Streptophyta</taxon>
        <taxon>Embryophyta</taxon>
        <taxon>Tracheophyta</taxon>
        <taxon>Spermatophyta</taxon>
        <taxon>Magnoliopsida</taxon>
        <taxon>eudicotyledons</taxon>
        <taxon>Gunneridae</taxon>
        <taxon>Pentapetalae</taxon>
        <taxon>rosids</taxon>
        <taxon>Vitales</taxon>
        <taxon>Vitaceae</taxon>
        <taxon>Viteae</taxon>
        <taxon>Vitis</taxon>
    </lineage>
</organism>
<protein>
    <recommendedName>
        <fullName evidence="6">Protein RIK</fullName>
    </recommendedName>
</protein>
<feature type="compositionally biased region" description="Polar residues" evidence="1">
    <location>
        <begin position="523"/>
        <end position="546"/>
    </location>
</feature>
<feature type="region of interest" description="Disordered" evidence="1">
    <location>
        <begin position="475"/>
        <end position="649"/>
    </location>
</feature>
<dbReference type="InterPro" id="IPR055256">
    <property type="entry name" value="KH_1_KHDC4/BBP-like"/>
</dbReference>
<gene>
    <name evidence="4" type="ORF">VitviT2T_022064</name>
</gene>
<dbReference type="SUPFAM" id="SSF54791">
    <property type="entry name" value="Eukaryotic type KH-domain (KH-domain type I)"/>
    <property type="match status" value="1"/>
</dbReference>
<feature type="compositionally biased region" description="Acidic residues" evidence="1">
    <location>
        <begin position="628"/>
        <end position="640"/>
    </location>
</feature>
<feature type="compositionally biased region" description="Pro residues" evidence="1">
    <location>
        <begin position="560"/>
        <end position="579"/>
    </location>
</feature>
<feature type="domain" description="KHDC4/BBP-like KH-domain type I" evidence="2">
    <location>
        <begin position="268"/>
        <end position="342"/>
    </location>
</feature>
<reference evidence="4 5" key="1">
    <citation type="journal article" date="2023" name="Hortic Res">
        <title>The complete reference genome for grapevine (Vitis vinifera L.) genetics and breeding.</title>
        <authorList>
            <person name="Shi X."/>
            <person name="Cao S."/>
            <person name="Wang X."/>
            <person name="Huang S."/>
            <person name="Wang Y."/>
            <person name="Liu Z."/>
            <person name="Liu W."/>
            <person name="Leng X."/>
            <person name="Peng Y."/>
            <person name="Wang N."/>
            <person name="Wang Y."/>
            <person name="Ma Z."/>
            <person name="Xu X."/>
            <person name="Zhang F."/>
            <person name="Xue H."/>
            <person name="Zhong H."/>
            <person name="Wang Y."/>
            <person name="Zhang K."/>
            <person name="Velt A."/>
            <person name="Avia K."/>
            <person name="Holtgrawe D."/>
            <person name="Grimplet J."/>
            <person name="Matus J.T."/>
            <person name="Ware D."/>
            <person name="Wu X."/>
            <person name="Wang H."/>
            <person name="Liu C."/>
            <person name="Fang Y."/>
            <person name="Rustenholz C."/>
            <person name="Cheng Z."/>
            <person name="Xiao H."/>
            <person name="Zhou Y."/>
        </authorList>
    </citation>
    <scope>NUCLEOTIDE SEQUENCE [LARGE SCALE GENOMIC DNA]</scope>
    <source>
        <strain evidence="5">cv. Pinot noir / PN40024</strain>
        <tissue evidence="4">Leaf</tissue>
    </source>
</reference>
<feature type="domain" description="ATP-dependent RNA helicase PRP5/DDX46/KHDC4 KH" evidence="3">
    <location>
        <begin position="149"/>
        <end position="237"/>
    </location>
</feature>
<keyword evidence="5" id="KW-1185">Reference proteome</keyword>
<name>A0ABY9D8U3_VITVI</name>
<feature type="compositionally biased region" description="Low complexity" evidence="1">
    <location>
        <begin position="305"/>
        <end position="314"/>
    </location>
</feature>
<dbReference type="EMBL" id="CP126661">
    <property type="protein sequence ID" value="WKA03995.1"/>
    <property type="molecule type" value="Genomic_DNA"/>
</dbReference>
<evidence type="ECO:0000313" key="4">
    <source>
        <dbReference type="EMBL" id="WKA03995.1"/>
    </source>
</evidence>
<dbReference type="PANTHER" id="PTHR15744:SF0">
    <property type="entry name" value="KH HOMOLOGY DOMAIN-CONTAINING PROTEIN 4"/>
    <property type="match status" value="1"/>
</dbReference>
<dbReference type="InterPro" id="IPR056149">
    <property type="entry name" value="PRP5/DDX46/KHDC4_KH"/>
</dbReference>
<proteinExistence type="predicted"/>
<accession>A0ABY9D8U3</accession>
<dbReference type="InterPro" id="IPR031121">
    <property type="entry name" value="RIK/BLOM7"/>
</dbReference>
<evidence type="ECO:0000313" key="5">
    <source>
        <dbReference type="Proteomes" id="UP001227230"/>
    </source>
</evidence>
<sequence length="681" mass="72207">MPGYKWLSPSTASSLPQVLPEISFSEKRSWGFTWCRIENPQRKQNNMIEDSCPRPASSDEASAIRQRKKRKWDQPAESLVSAGVALPGVLPLGNVGPLVGIPLAGVAPPSSALLTNVTIPPVFQTSSIQQHASAIVQKLNQPKIQDELIAREIIINDAESTVRYKLTKRQMQEEIQKCTGAVVITRGKYRPPNALPDGEKPLYLHISAGAHLKDTAERIKAVDRAAAMVEEMLKQGQNSESVPSNSHLAGNTGVTQAPSTCVFLGFEADPSLNIAACIRGPNDQYINHIMNETGATVSLRGRGSGNSESPNGEGQQPLHLFLSSNNLKGLEDAKLLAENLLDTICAECGASRASSCKVYGAVPPPQQLLVGVQSSGNELNVKTSSTACLASSAVSSTPTPLVSPLTVPGVSTGFSQGAVSQCGGFFNSGQPQSNLVCYPPPSLTAGTSYSGYGGIYPQATPLQQVALALRQSPSPVTSTIAPSTSSASTVPMSSAASFSEKEKRLPQRRKFQELPVALKGPTKPQQGLQLPSETTSGLTVRNSSTMPAPRKLVQPSSSGMPPPPPKGTMGPLPPPPPKFSSPARTMAPPPPPPKFNSSTTIPEVDDKNVLNKSKSDTVPDTLSKLMEYGEEDDDPDEAGEESCKNNSSVAVAPKPFWALMKDPEQSGALILQKDKTECKAM</sequence>
<evidence type="ECO:0008006" key="6">
    <source>
        <dbReference type="Google" id="ProtNLM"/>
    </source>
</evidence>
<dbReference type="CDD" id="cd22471">
    <property type="entry name" value="KH-I_RIK_like_rpt1"/>
    <property type="match status" value="1"/>
</dbReference>
<dbReference type="Pfam" id="PF23469">
    <property type="entry name" value="KH_12"/>
    <property type="match status" value="1"/>
</dbReference>
<dbReference type="Pfam" id="PF22675">
    <property type="entry name" value="KH-I_KHDC4-BBP"/>
    <property type="match status" value="1"/>
</dbReference>
<dbReference type="Proteomes" id="UP001227230">
    <property type="component" value="Chromosome 14"/>
</dbReference>
<dbReference type="InterPro" id="IPR036612">
    <property type="entry name" value="KH_dom_type_1_sf"/>
</dbReference>
<feature type="compositionally biased region" description="Low complexity" evidence="1">
    <location>
        <begin position="475"/>
        <end position="497"/>
    </location>
</feature>
<dbReference type="PANTHER" id="PTHR15744">
    <property type="entry name" value="BLOM7"/>
    <property type="match status" value="1"/>
</dbReference>
<dbReference type="Gene3D" id="3.30.1370.10">
    <property type="entry name" value="K Homology domain, type 1"/>
    <property type="match status" value="1"/>
</dbReference>
<feature type="region of interest" description="Disordered" evidence="1">
    <location>
        <begin position="297"/>
        <end position="317"/>
    </location>
</feature>
<evidence type="ECO:0000259" key="3">
    <source>
        <dbReference type="Pfam" id="PF23469"/>
    </source>
</evidence>
<feature type="compositionally biased region" description="Basic and acidic residues" evidence="1">
    <location>
        <begin position="604"/>
        <end position="617"/>
    </location>
</feature>
<evidence type="ECO:0000256" key="1">
    <source>
        <dbReference type="SAM" id="MobiDB-lite"/>
    </source>
</evidence>
<evidence type="ECO:0000259" key="2">
    <source>
        <dbReference type="Pfam" id="PF22675"/>
    </source>
</evidence>